<evidence type="ECO:0000256" key="4">
    <source>
        <dbReference type="ARBA" id="ARBA00011897"/>
    </source>
</evidence>
<dbReference type="GO" id="GO:0006508">
    <property type="term" value="P:proteolysis"/>
    <property type="evidence" value="ECO:0007669"/>
    <property type="project" value="UniProtKB-KW"/>
</dbReference>
<evidence type="ECO:0000256" key="6">
    <source>
        <dbReference type="ARBA" id="ARBA00022729"/>
    </source>
</evidence>
<evidence type="ECO:0000256" key="11">
    <source>
        <dbReference type="ARBA" id="ARBA00081187"/>
    </source>
</evidence>
<dbReference type="GO" id="GO:0042597">
    <property type="term" value="C:periplasmic space"/>
    <property type="evidence" value="ECO:0007669"/>
    <property type="project" value="UniProtKB-SubCell"/>
</dbReference>
<protein>
    <recommendedName>
        <fullName evidence="4">prolyl oligopeptidase</fullName>
        <ecNumber evidence="4">3.4.21.26</ecNumber>
    </recommendedName>
    <alternativeName>
        <fullName evidence="11">Proline-specific endopeptidase</fullName>
    </alternativeName>
</protein>
<evidence type="ECO:0000256" key="10">
    <source>
        <dbReference type="ARBA" id="ARBA00060121"/>
    </source>
</evidence>
<accession>A0A0X3APD2</accession>
<evidence type="ECO:0000256" key="3">
    <source>
        <dbReference type="ARBA" id="ARBA00005228"/>
    </source>
</evidence>
<keyword evidence="9" id="KW-0720">Serine protease</keyword>
<dbReference type="GO" id="GO:0004252">
    <property type="term" value="F:serine-type endopeptidase activity"/>
    <property type="evidence" value="ECO:0007669"/>
    <property type="project" value="UniProtKB-EC"/>
</dbReference>
<comment type="function">
    <text evidence="10">Cleaves peptide bonds on the C-terminal side of prolyl residues within peptides that are up to approximately 30 amino acids long. Has an absolute requirement for an X-Pro bond in the trans configuration immediately preceding the Pro-Y scissible bond.</text>
</comment>
<comment type="subcellular location">
    <subcellularLocation>
        <location evidence="2">Periplasm</location>
    </subcellularLocation>
</comment>
<evidence type="ECO:0000256" key="7">
    <source>
        <dbReference type="ARBA" id="ARBA00022764"/>
    </source>
</evidence>
<dbReference type="STRING" id="1586267.GCA_001418685_01058"/>
<keyword evidence="6" id="KW-0732">Signal</keyword>
<dbReference type="EMBL" id="FCOR01000005">
    <property type="protein sequence ID" value="CVK16212.1"/>
    <property type="molecule type" value="Genomic_DNA"/>
</dbReference>
<comment type="catalytic activity">
    <reaction evidence="1">
        <text>Hydrolysis of Pro-|-Xaa &gt;&gt; Ala-|-Xaa in oligopeptides.</text>
        <dbReference type="EC" id="3.4.21.26"/>
    </reaction>
</comment>
<dbReference type="GO" id="GO:0005829">
    <property type="term" value="C:cytosol"/>
    <property type="evidence" value="ECO:0007669"/>
    <property type="project" value="TreeGrafter"/>
</dbReference>
<comment type="similarity">
    <text evidence="3">Belongs to the peptidase S9A family.</text>
</comment>
<evidence type="ECO:0000256" key="5">
    <source>
        <dbReference type="ARBA" id="ARBA00022670"/>
    </source>
</evidence>
<dbReference type="InterPro" id="IPR002471">
    <property type="entry name" value="Pept_S9_AS"/>
</dbReference>
<dbReference type="OrthoDB" id="9801421at2"/>
<dbReference type="Pfam" id="PF02897">
    <property type="entry name" value="Peptidase_S9_N"/>
    <property type="match status" value="1"/>
</dbReference>
<keyword evidence="8" id="KW-0378">Hydrolase</keyword>
<dbReference type="InterPro" id="IPR051167">
    <property type="entry name" value="Prolyl_oligopep/macrocyclase"/>
</dbReference>
<evidence type="ECO:0000256" key="2">
    <source>
        <dbReference type="ARBA" id="ARBA00004418"/>
    </source>
</evidence>
<evidence type="ECO:0000259" key="13">
    <source>
        <dbReference type="Pfam" id="PF02897"/>
    </source>
</evidence>
<dbReference type="SUPFAM" id="SSF53474">
    <property type="entry name" value="alpha/beta-Hydrolases"/>
    <property type="match status" value="1"/>
</dbReference>
<sequence length="704" mass="79226">MIKPKIITLSLITILTVNAQHMKYPTTEKGAEKDDYFGEKVTAPYRWLEDDQSPKTKKWVNNQNKLTFEYLYKIQYRNQIKDQLKELWNYERISAPFEEGEYTYYYKNNGLQPQSVLYRRLTAGGKEEIFLDPNAFSTDGTTSLGGISFSKDGSLAAYQISEGGSDWRKVIIIDTNTKKQVGDTLKNVKFSTVAWKSNEGFYYSGYQKPKIGSPLSGKTEHHILFFHNLHESQSKDQIVFGGEKTPRRYINASVSEDQRYLIITAANSTSGNELYIQDLKTPNKILPVVTGFTNSYEVVTTDGDWIYLQTNRDAPNQKLVKINASQIKTQSPKWETVIPETKSVLKVSSANTYLFAEYIVDVHTEVKQYDLNGKLLRTIDLPGLGQAAGFSGKNNQKEIYYSFTNYIYPSTLFKYNTENGVSELYQKPVINFNPEEFESKQIFYTSQDGTQIPMTLTYKKGIKLNGKNPTLLYGYGGFEISLLPAFSVPTAVWLQNGGVYAVANIRGGGEYGRKWHDAGTRLNKKNVFEDFISAGEYLIANKYTSSSYLALSGGSNGGLLVGAVMTMRPDLAQVALPAVGVLDMLRYHTFTAGAGWAYDYGTADDNKEMFTYLKSYSPVHNVKKGVCYPATLITTGDHDDRVVPSHSYKFAAELQEKQSCNNPVLIRIETRAGHGAGKPIDLLIEEIADKFAFTFNNFGIKELK</sequence>
<dbReference type="FunFam" id="3.40.50.1820:FF:000005">
    <property type="entry name" value="Prolyl endopeptidase"/>
    <property type="match status" value="1"/>
</dbReference>
<dbReference type="InterPro" id="IPR029058">
    <property type="entry name" value="AB_hydrolase_fold"/>
</dbReference>
<keyword evidence="5" id="KW-0645">Protease</keyword>
<evidence type="ECO:0000256" key="9">
    <source>
        <dbReference type="ARBA" id="ARBA00022825"/>
    </source>
</evidence>
<keyword evidence="7" id="KW-0574">Periplasm</keyword>
<evidence type="ECO:0000259" key="12">
    <source>
        <dbReference type="Pfam" id="PF00326"/>
    </source>
</evidence>
<keyword evidence="15" id="KW-1185">Reference proteome</keyword>
<evidence type="ECO:0000256" key="1">
    <source>
        <dbReference type="ARBA" id="ARBA00001070"/>
    </source>
</evidence>
<dbReference type="Proteomes" id="UP000182761">
    <property type="component" value="Unassembled WGS sequence"/>
</dbReference>
<feature type="domain" description="Peptidase S9A N-terminal" evidence="13">
    <location>
        <begin position="26"/>
        <end position="427"/>
    </location>
</feature>
<dbReference type="AlphaFoldDB" id="A0A0X3APD2"/>
<organism evidence="14 15">
    <name type="scientific">Apibacter mensalis</name>
    <dbReference type="NCBI Taxonomy" id="1586267"/>
    <lineage>
        <taxon>Bacteria</taxon>
        <taxon>Pseudomonadati</taxon>
        <taxon>Bacteroidota</taxon>
        <taxon>Flavobacteriia</taxon>
        <taxon>Flavobacteriales</taxon>
        <taxon>Weeksellaceae</taxon>
        <taxon>Apibacter</taxon>
    </lineage>
</organism>
<dbReference type="SUPFAM" id="SSF50993">
    <property type="entry name" value="Peptidase/esterase 'gauge' domain"/>
    <property type="match status" value="1"/>
</dbReference>
<reference evidence="14 15" key="1">
    <citation type="submission" date="2016-01" db="EMBL/GenBank/DDBJ databases">
        <authorList>
            <person name="McClelland M."/>
            <person name="Jain A."/>
            <person name="Saraogi P."/>
            <person name="Mendelson R."/>
            <person name="Westerman R."/>
            <person name="SanMiguel P."/>
            <person name="Csonka L."/>
        </authorList>
    </citation>
    <scope>NUCLEOTIDE SEQUENCE [LARGE SCALE GENOMIC DNA]</scope>
    <source>
        <strain evidence="14 15">R-53146</strain>
    </source>
</reference>
<evidence type="ECO:0000313" key="14">
    <source>
        <dbReference type="EMBL" id="CVK16212.1"/>
    </source>
</evidence>
<dbReference type="InterPro" id="IPR023302">
    <property type="entry name" value="Pept_S9A_N"/>
</dbReference>
<dbReference type="Gene3D" id="2.130.10.120">
    <property type="entry name" value="Prolyl oligopeptidase, N-terminal domain"/>
    <property type="match status" value="1"/>
</dbReference>
<dbReference type="InterPro" id="IPR001375">
    <property type="entry name" value="Peptidase_S9_cat"/>
</dbReference>
<dbReference type="GO" id="GO:0070012">
    <property type="term" value="F:oligopeptidase activity"/>
    <property type="evidence" value="ECO:0007669"/>
    <property type="project" value="TreeGrafter"/>
</dbReference>
<evidence type="ECO:0000313" key="15">
    <source>
        <dbReference type="Proteomes" id="UP000182761"/>
    </source>
</evidence>
<evidence type="ECO:0000256" key="8">
    <source>
        <dbReference type="ARBA" id="ARBA00022801"/>
    </source>
</evidence>
<dbReference type="Gene3D" id="3.40.50.1820">
    <property type="entry name" value="alpha/beta hydrolase"/>
    <property type="match status" value="1"/>
</dbReference>
<dbReference type="EC" id="3.4.21.26" evidence="4"/>
<name>A0A0X3APD2_9FLAO</name>
<gene>
    <name evidence="14" type="ORF">Ga0061079_105171</name>
</gene>
<feature type="domain" description="Peptidase S9 prolyl oligopeptidase catalytic" evidence="12">
    <location>
        <begin position="485"/>
        <end position="699"/>
    </location>
</feature>
<dbReference type="PANTHER" id="PTHR42881">
    <property type="entry name" value="PROLYL ENDOPEPTIDASE"/>
    <property type="match status" value="1"/>
</dbReference>
<dbReference type="Pfam" id="PF00326">
    <property type="entry name" value="Peptidase_S9"/>
    <property type="match status" value="1"/>
</dbReference>
<proteinExistence type="inferred from homology"/>
<dbReference type="PRINTS" id="PR00862">
    <property type="entry name" value="PROLIGOPTASE"/>
</dbReference>
<dbReference type="InterPro" id="IPR002470">
    <property type="entry name" value="Peptidase_S9A"/>
</dbReference>
<dbReference type="PROSITE" id="PS00708">
    <property type="entry name" value="PRO_ENDOPEP_SER"/>
    <property type="match status" value="1"/>
</dbReference>
<dbReference type="PANTHER" id="PTHR42881:SF2">
    <property type="entry name" value="PROLYL ENDOPEPTIDASE"/>
    <property type="match status" value="1"/>
</dbReference>